<gene>
    <name evidence="1" type="ORF">GDO78_021607</name>
</gene>
<dbReference type="Proteomes" id="UP000770717">
    <property type="component" value="Unassembled WGS sequence"/>
</dbReference>
<reference evidence="1" key="1">
    <citation type="thesis" date="2020" institute="ProQuest LLC" country="789 East Eisenhower Parkway, Ann Arbor, MI, USA">
        <title>Comparative Genomics and Chromosome Evolution.</title>
        <authorList>
            <person name="Mudd A.B."/>
        </authorList>
    </citation>
    <scope>NUCLEOTIDE SEQUENCE</scope>
    <source>
        <strain evidence="1">HN-11 Male</strain>
        <tissue evidence="1">Kidney and liver</tissue>
    </source>
</reference>
<accession>A0A8J6BIS1</accession>
<keyword evidence="2" id="KW-1185">Reference proteome</keyword>
<dbReference type="AlphaFoldDB" id="A0A8J6BIS1"/>
<name>A0A8J6BIS1_ELECQ</name>
<evidence type="ECO:0000313" key="1">
    <source>
        <dbReference type="EMBL" id="KAG9463503.1"/>
    </source>
</evidence>
<protein>
    <submittedName>
        <fullName evidence="1">Uncharacterized protein</fullName>
    </submittedName>
</protein>
<evidence type="ECO:0000313" key="2">
    <source>
        <dbReference type="Proteomes" id="UP000770717"/>
    </source>
</evidence>
<proteinExistence type="predicted"/>
<comment type="caution">
    <text evidence="1">The sequence shown here is derived from an EMBL/GenBank/DDBJ whole genome shotgun (WGS) entry which is preliminary data.</text>
</comment>
<sequence length="134" mass="14952">MQFWMRDLPGIFIRPAAAEHPPTQDPYQTCGCRACTYQGSLSDLRLQSIHLPGILIRPAAAEHPPTRDPYQTCGCRASTYPGSSALLTILSPIPHFFFSFFTVLSPKQALYPTLNLVAPCRFQRDALYVPSLKL</sequence>
<dbReference type="EMBL" id="WNTK01006617">
    <property type="protein sequence ID" value="KAG9463503.1"/>
    <property type="molecule type" value="Genomic_DNA"/>
</dbReference>
<organism evidence="1 2">
    <name type="scientific">Eleutherodactylus coqui</name>
    <name type="common">Puerto Rican coqui</name>
    <dbReference type="NCBI Taxonomy" id="57060"/>
    <lineage>
        <taxon>Eukaryota</taxon>
        <taxon>Metazoa</taxon>
        <taxon>Chordata</taxon>
        <taxon>Craniata</taxon>
        <taxon>Vertebrata</taxon>
        <taxon>Euteleostomi</taxon>
        <taxon>Amphibia</taxon>
        <taxon>Batrachia</taxon>
        <taxon>Anura</taxon>
        <taxon>Neobatrachia</taxon>
        <taxon>Hyloidea</taxon>
        <taxon>Eleutherodactylidae</taxon>
        <taxon>Eleutherodactylinae</taxon>
        <taxon>Eleutherodactylus</taxon>
        <taxon>Eleutherodactylus</taxon>
    </lineage>
</organism>